<evidence type="ECO:0000313" key="3">
    <source>
        <dbReference type="Proteomes" id="UP000245474"/>
    </source>
</evidence>
<dbReference type="RefSeq" id="WP_109675659.1">
    <property type="nucleotide sequence ID" value="NZ_CP086615.1"/>
</dbReference>
<name>A0A2U2N8U3_9GAMM</name>
<dbReference type="SUPFAM" id="SSF56024">
    <property type="entry name" value="Phospholipase D/nuclease"/>
    <property type="match status" value="1"/>
</dbReference>
<comment type="caution">
    <text evidence="2">The sequence shown here is derived from an EMBL/GenBank/DDBJ whole genome shotgun (WGS) entry which is preliminary data.</text>
</comment>
<dbReference type="OrthoDB" id="6080223at2"/>
<organism evidence="2 3">
    <name type="scientific">Sediminicurvatus halobius</name>
    <dbReference type="NCBI Taxonomy" id="2182432"/>
    <lineage>
        <taxon>Bacteria</taxon>
        <taxon>Pseudomonadati</taxon>
        <taxon>Pseudomonadota</taxon>
        <taxon>Gammaproteobacteria</taxon>
        <taxon>Chromatiales</taxon>
        <taxon>Ectothiorhodospiraceae</taxon>
        <taxon>Sediminicurvatus</taxon>
    </lineage>
</organism>
<dbReference type="Pfam" id="PF25559">
    <property type="entry name" value="DUF7931"/>
    <property type="match status" value="1"/>
</dbReference>
<keyword evidence="3" id="KW-1185">Reference proteome</keyword>
<evidence type="ECO:0000259" key="1">
    <source>
        <dbReference type="Pfam" id="PF25559"/>
    </source>
</evidence>
<reference evidence="2 3" key="1">
    <citation type="submission" date="2018-05" db="EMBL/GenBank/DDBJ databases">
        <title>Spiribacter halobius sp. nov., a moderately halophilic bacterium isolated from marine solar saltern.</title>
        <authorList>
            <person name="Zheng W.-S."/>
            <person name="Lu D.-C."/>
            <person name="Du Z.-J."/>
        </authorList>
    </citation>
    <scope>NUCLEOTIDE SEQUENCE [LARGE SCALE GENOMIC DNA]</scope>
    <source>
        <strain evidence="2 3">E85</strain>
    </source>
</reference>
<sequence length="161" mass="17898">MGESRSIEITDLDQLQSYVEALCGSARQRLDILTPDLEPRLYDREPVLASLRDLATAGRQASIRILVADGNAALTQSPRLVELARQLTSFFELRRLAAADAGFGQAAIIADGRSLLHRPEWTRHEATVEMNAPARARTLLETFDALWARAAPDPETRRLHL</sequence>
<dbReference type="Proteomes" id="UP000245474">
    <property type="component" value="Unassembled WGS sequence"/>
</dbReference>
<feature type="domain" description="DUF7931" evidence="1">
    <location>
        <begin position="13"/>
        <end position="159"/>
    </location>
</feature>
<accession>A0A2U2N8U3</accession>
<gene>
    <name evidence="2" type="ORF">DEM34_01835</name>
</gene>
<proteinExistence type="predicted"/>
<dbReference type="EMBL" id="QFFI01000002">
    <property type="protein sequence ID" value="PWG65507.1"/>
    <property type="molecule type" value="Genomic_DNA"/>
</dbReference>
<evidence type="ECO:0000313" key="2">
    <source>
        <dbReference type="EMBL" id="PWG65507.1"/>
    </source>
</evidence>
<protein>
    <recommendedName>
        <fullName evidence="1">DUF7931 domain-containing protein</fullName>
    </recommendedName>
</protein>
<dbReference type="AlphaFoldDB" id="A0A2U2N8U3"/>
<dbReference type="InterPro" id="IPR057691">
    <property type="entry name" value="DUF7931"/>
</dbReference>